<dbReference type="InterPro" id="IPR027417">
    <property type="entry name" value="P-loop_NTPase"/>
</dbReference>
<dbReference type="PANTHER" id="PTHR30050:SF5">
    <property type="entry name" value="DNAA REGULATORY INACTIVATOR HDA"/>
    <property type="match status" value="1"/>
</dbReference>
<sequence length="232" mass="24983">MGRRQLKFNLPFRPALGRGDFYVSRANALATTQIDRWRDWPGRKLVLTGPQGAGKTHLAHVWSAESGATILQSSDLPDADIPQLAGGNVCVEDVPMIASNDAAEQALFHLHNLTLAQGNSLLLTALNPPSQWQLGLPDLTSRVMGTQMARLSAPDDDLLSAVLAKLFADRQIVPAPDAISYLVRHMPRSFAMAGRMVDAIDDAALGTPKGASRLLASKVLAALELEFDDTKP</sequence>
<evidence type="ECO:0000313" key="1">
    <source>
        <dbReference type="EMBL" id="SNR55429.1"/>
    </source>
</evidence>
<reference evidence="1 2" key="1">
    <citation type="submission" date="2017-06" db="EMBL/GenBank/DDBJ databases">
        <authorList>
            <person name="Kim H.J."/>
            <person name="Triplett B.A."/>
        </authorList>
    </citation>
    <scope>NUCLEOTIDE SEQUENCE [LARGE SCALE GENOMIC DNA]</scope>
    <source>
        <strain evidence="1 2">DSM 29052</strain>
    </source>
</reference>
<name>A0A238XC21_9RHOB</name>
<dbReference type="Proteomes" id="UP000198417">
    <property type="component" value="Unassembled WGS sequence"/>
</dbReference>
<dbReference type="GO" id="GO:0003688">
    <property type="term" value="F:DNA replication origin binding"/>
    <property type="evidence" value="ECO:0007669"/>
    <property type="project" value="TreeGrafter"/>
</dbReference>
<protein>
    <recommendedName>
        <fullName evidence="3">DnaA protein</fullName>
    </recommendedName>
</protein>
<gene>
    <name evidence="1" type="ORF">SAMN06265370_11015</name>
</gene>
<organism evidence="1 2">
    <name type="scientific">Puniceibacterium sediminis</name>
    <dbReference type="NCBI Taxonomy" id="1608407"/>
    <lineage>
        <taxon>Bacteria</taxon>
        <taxon>Pseudomonadati</taxon>
        <taxon>Pseudomonadota</taxon>
        <taxon>Alphaproteobacteria</taxon>
        <taxon>Rhodobacterales</taxon>
        <taxon>Paracoccaceae</taxon>
        <taxon>Puniceibacterium</taxon>
    </lineage>
</organism>
<keyword evidence="2" id="KW-1185">Reference proteome</keyword>
<dbReference type="EMBL" id="FZNN01000010">
    <property type="protein sequence ID" value="SNR55429.1"/>
    <property type="molecule type" value="Genomic_DNA"/>
</dbReference>
<dbReference type="SUPFAM" id="SSF52540">
    <property type="entry name" value="P-loop containing nucleoside triphosphate hydrolases"/>
    <property type="match status" value="1"/>
</dbReference>
<dbReference type="GO" id="GO:0006270">
    <property type="term" value="P:DNA replication initiation"/>
    <property type="evidence" value="ECO:0007669"/>
    <property type="project" value="TreeGrafter"/>
</dbReference>
<proteinExistence type="predicted"/>
<evidence type="ECO:0008006" key="3">
    <source>
        <dbReference type="Google" id="ProtNLM"/>
    </source>
</evidence>
<evidence type="ECO:0000313" key="2">
    <source>
        <dbReference type="Proteomes" id="UP000198417"/>
    </source>
</evidence>
<accession>A0A238XC21</accession>
<dbReference type="AlphaFoldDB" id="A0A238XC21"/>
<dbReference type="RefSeq" id="WP_089270754.1">
    <property type="nucleotide sequence ID" value="NZ_FZNN01000010.1"/>
</dbReference>
<dbReference type="Gene3D" id="3.40.50.300">
    <property type="entry name" value="P-loop containing nucleotide triphosphate hydrolases"/>
    <property type="match status" value="2"/>
</dbReference>
<dbReference type="GO" id="GO:0005886">
    <property type="term" value="C:plasma membrane"/>
    <property type="evidence" value="ECO:0007669"/>
    <property type="project" value="TreeGrafter"/>
</dbReference>
<dbReference type="OrthoDB" id="7390113at2"/>
<dbReference type="Gene3D" id="1.10.8.60">
    <property type="match status" value="1"/>
</dbReference>
<dbReference type="PANTHER" id="PTHR30050">
    <property type="entry name" value="CHROMOSOMAL REPLICATION INITIATOR PROTEIN DNAA"/>
    <property type="match status" value="1"/>
</dbReference>